<protein>
    <submittedName>
        <fullName evidence="1">Uncharacterized protein</fullName>
    </submittedName>
</protein>
<organism evidence="1 2">
    <name type="scientific">Canna indica</name>
    <name type="common">Indian-shot</name>
    <dbReference type="NCBI Taxonomy" id="4628"/>
    <lineage>
        <taxon>Eukaryota</taxon>
        <taxon>Viridiplantae</taxon>
        <taxon>Streptophyta</taxon>
        <taxon>Embryophyta</taxon>
        <taxon>Tracheophyta</taxon>
        <taxon>Spermatophyta</taxon>
        <taxon>Magnoliopsida</taxon>
        <taxon>Liliopsida</taxon>
        <taxon>Zingiberales</taxon>
        <taxon>Cannaceae</taxon>
        <taxon>Canna</taxon>
    </lineage>
</organism>
<proteinExistence type="predicted"/>
<name>A0AAQ3JNC3_9LILI</name>
<accession>A0AAQ3JNC3</accession>
<gene>
    <name evidence="1" type="ORF">Cni_G01729</name>
</gene>
<dbReference type="EMBL" id="CP136890">
    <property type="protein sequence ID" value="WOK93036.1"/>
    <property type="molecule type" value="Genomic_DNA"/>
</dbReference>
<evidence type="ECO:0000313" key="1">
    <source>
        <dbReference type="EMBL" id="WOK93036.1"/>
    </source>
</evidence>
<evidence type="ECO:0000313" key="2">
    <source>
        <dbReference type="Proteomes" id="UP001327560"/>
    </source>
</evidence>
<reference evidence="1 2" key="1">
    <citation type="submission" date="2023-10" db="EMBL/GenBank/DDBJ databases">
        <title>Chromosome-scale genome assembly provides insights into flower coloration mechanisms of Canna indica.</title>
        <authorList>
            <person name="Li C."/>
        </authorList>
    </citation>
    <scope>NUCLEOTIDE SEQUENCE [LARGE SCALE GENOMIC DNA]</scope>
    <source>
        <tissue evidence="1">Flower</tissue>
    </source>
</reference>
<dbReference type="Proteomes" id="UP001327560">
    <property type="component" value="Chromosome 1"/>
</dbReference>
<keyword evidence="2" id="KW-1185">Reference proteome</keyword>
<dbReference type="AlphaFoldDB" id="A0AAQ3JNC3"/>
<sequence>MNFLELVIYQHTWRAAIERTSSSPRCRCYDECHLLQDVAAAASWISLPRSLGCCGLQGGRDSICAAWLGGCGSVDGINDAVAASWMRRLGRDVTATSAALMTLPLPLDVAAS</sequence>